<evidence type="ECO:0000256" key="8">
    <source>
        <dbReference type="ARBA" id="ARBA00022707"/>
    </source>
</evidence>
<organism evidence="20 21">
    <name type="scientific">Tenebrio molitor</name>
    <name type="common">Yellow mealworm beetle</name>
    <dbReference type="NCBI Taxonomy" id="7067"/>
    <lineage>
        <taxon>Eukaryota</taxon>
        <taxon>Metazoa</taxon>
        <taxon>Ecdysozoa</taxon>
        <taxon>Arthropoda</taxon>
        <taxon>Hexapoda</taxon>
        <taxon>Insecta</taxon>
        <taxon>Pterygota</taxon>
        <taxon>Neoptera</taxon>
        <taxon>Endopterygota</taxon>
        <taxon>Coleoptera</taxon>
        <taxon>Polyphaga</taxon>
        <taxon>Cucujiformia</taxon>
        <taxon>Tenebrionidae</taxon>
        <taxon>Tenebrio</taxon>
    </lineage>
</organism>
<protein>
    <recommendedName>
        <fullName evidence="5">ADP-ribosylation factor-like protein 6</fullName>
    </recommendedName>
</protein>
<evidence type="ECO:0000256" key="1">
    <source>
        <dbReference type="ARBA" id="ARBA00004120"/>
    </source>
</evidence>
<evidence type="ECO:0000256" key="11">
    <source>
        <dbReference type="ARBA" id="ARBA00023134"/>
    </source>
</evidence>
<evidence type="ECO:0000256" key="18">
    <source>
        <dbReference type="SAM" id="MobiDB-lite"/>
    </source>
</evidence>
<keyword evidence="9 16" id="KW-0547">Nucleotide-binding</keyword>
<keyword evidence="11 16" id="KW-0342">GTP-binding</keyword>
<dbReference type="GO" id="GO:0048731">
    <property type="term" value="P:system development"/>
    <property type="evidence" value="ECO:0007669"/>
    <property type="project" value="UniProtKB-ARBA"/>
</dbReference>
<feature type="region of interest" description="Disordered" evidence="18">
    <location>
        <begin position="815"/>
        <end position="877"/>
    </location>
</feature>
<evidence type="ECO:0000256" key="9">
    <source>
        <dbReference type="ARBA" id="ARBA00022741"/>
    </source>
</evidence>
<keyword evidence="21" id="KW-1185">Reference proteome</keyword>
<dbReference type="PROSITE" id="PS51419">
    <property type="entry name" value="RAB"/>
    <property type="match status" value="1"/>
</dbReference>
<dbReference type="InterPro" id="IPR041839">
    <property type="entry name" value="Arl6"/>
</dbReference>
<dbReference type="GO" id="GO:0060170">
    <property type="term" value="C:ciliary membrane"/>
    <property type="evidence" value="ECO:0007669"/>
    <property type="project" value="UniProtKB-SubCell"/>
</dbReference>
<dbReference type="InterPro" id="IPR024156">
    <property type="entry name" value="Small_GTPase_ARF"/>
</dbReference>
<dbReference type="PANTHER" id="PTHR11711">
    <property type="entry name" value="ADP RIBOSYLATION FACTOR-RELATED"/>
    <property type="match status" value="1"/>
</dbReference>
<evidence type="ECO:0000256" key="5">
    <source>
        <dbReference type="ARBA" id="ARBA00019766"/>
    </source>
</evidence>
<feature type="binding site" evidence="17">
    <location>
        <position position="622"/>
    </location>
    <ligand>
        <name>Mg(2+)</name>
        <dbReference type="ChEBI" id="CHEBI:18420"/>
    </ligand>
</feature>
<evidence type="ECO:0000313" key="20">
    <source>
        <dbReference type="EMBL" id="KAH0815804.1"/>
    </source>
</evidence>
<dbReference type="GO" id="GO:0003924">
    <property type="term" value="F:GTPase activity"/>
    <property type="evidence" value="ECO:0007669"/>
    <property type="project" value="InterPro"/>
</dbReference>
<reference evidence="20" key="2">
    <citation type="submission" date="2021-08" db="EMBL/GenBank/DDBJ databases">
        <authorList>
            <person name="Eriksson T."/>
        </authorList>
    </citation>
    <scope>NUCLEOTIDE SEQUENCE</scope>
    <source>
        <strain evidence="20">Stoneville</strain>
        <tissue evidence="20">Whole head</tissue>
    </source>
</reference>
<dbReference type="PRINTS" id="PR00328">
    <property type="entry name" value="SAR1GTPBP"/>
</dbReference>
<dbReference type="InterPro" id="IPR005225">
    <property type="entry name" value="Small_GTP-bd"/>
</dbReference>
<feature type="binding site" evidence="16">
    <location>
        <position position="644"/>
    </location>
    <ligand>
        <name>GTP</name>
        <dbReference type="ChEBI" id="CHEBI:37565"/>
    </ligand>
</feature>
<dbReference type="Proteomes" id="UP000719412">
    <property type="component" value="Unassembled WGS sequence"/>
</dbReference>
<keyword evidence="10" id="KW-0970">Cilium biogenesis/degradation</keyword>
<dbReference type="Pfam" id="PF00025">
    <property type="entry name" value="Arf"/>
    <property type="match status" value="1"/>
</dbReference>
<dbReference type="EMBL" id="JABDTM020022564">
    <property type="protein sequence ID" value="KAH0815804.1"/>
    <property type="molecule type" value="Genomic_DNA"/>
</dbReference>
<feature type="compositionally biased region" description="Basic residues" evidence="18">
    <location>
        <begin position="817"/>
        <end position="827"/>
    </location>
</feature>
<proteinExistence type="inferred from homology"/>
<dbReference type="Gene3D" id="3.40.50.300">
    <property type="entry name" value="P-loop containing nucleotide triphosphate hydrolases"/>
    <property type="match status" value="1"/>
</dbReference>
<evidence type="ECO:0000256" key="2">
    <source>
        <dbReference type="ARBA" id="ARBA00004430"/>
    </source>
</evidence>
<evidence type="ECO:0000313" key="21">
    <source>
        <dbReference type="Proteomes" id="UP000719412"/>
    </source>
</evidence>
<name>A0A8J6HJH5_TENMO</name>
<dbReference type="InterPro" id="IPR009003">
    <property type="entry name" value="Peptidase_S1_PA"/>
</dbReference>
<keyword evidence="6" id="KW-1003">Cell membrane</keyword>
<evidence type="ECO:0000256" key="13">
    <source>
        <dbReference type="ARBA" id="ARBA00023212"/>
    </source>
</evidence>
<dbReference type="GO" id="GO:0005525">
    <property type="term" value="F:GTP binding"/>
    <property type="evidence" value="ECO:0007669"/>
    <property type="project" value="UniProtKB-KW"/>
</dbReference>
<evidence type="ECO:0000256" key="7">
    <source>
        <dbReference type="ARBA" id="ARBA00022490"/>
    </source>
</evidence>
<evidence type="ECO:0000256" key="17">
    <source>
        <dbReference type="PIRSR" id="PIRSR606689-2"/>
    </source>
</evidence>
<evidence type="ECO:0000256" key="19">
    <source>
        <dbReference type="SAM" id="Phobius"/>
    </source>
</evidence>
<dbReference type="SUPFAM" id="SSF52540">
    <property type="entry name" value="P-loop containing nucleoside triphosphate hydrolases"/>
    <property type="match status" value="1"/>
</dbReference>
<reference evidence="20" key="1">
    <citation type="journal article" date="2020" name="J Insects Food Feed">
        <title>The yellow mealworm (Tenebrio molitor) genome: a resource for the emerging insects as food and feed industry.</title>
        <authorList>
            <person name="Eriksson T."/>
            <person name="Andere A."/>
            <person name="Kelstrup H."/>
            <person name="Emery V."/>
            <person name="Picard C."/>
        </authorList>
    </citation>
    <scope>NUCLEOTIDE SEQUENCE</scope>
    <source>
        <strain evidence="20">Stoneville</strain>
        <tissue evidence="20">Whole head</tissue>
    </source>
</reference>
<feature type="transmembrane region" description="Helical" evidence="19">
    <location>
        <begin position="298"/>
        <end position="326"/>
    </location>
</feature>
<feature type="compositionally biased region" description="Basic and acidic residues" evidence="18">
    <location>
        <begin position="844"/>
        <end position="861"/>
    </location>
</feature>
<keyword evidence="19" id="KW-1133">Transmembrane helix</keyword>
<evidence type="ECO:0000256" key="4">
    <source>
        <dbReference type="ARBA" id="ARBA00010290"/>
    </source>
</evidence>
<evidence type="ECO:0000256" key="15">
    <source>
        <dbReference type="ARBA" id="ARBA00023288"/>
    </source>
</evidence>
<feature type="binding site" evidence="17">
    <location>
        <position position="603"/>
    </location>
    <ligand>
        <name>Mg(2+)</name>
        <dbReference type="ChEBI" id="CHEBI:18420"/>
    </ligand>
</feature>
<keyword evidence="17" id="KW-0460">Magnesium</keyword>
<evidence type="ECO:0000256" key="12">
    <source>
        <dbReference type="ARBA" id="ARBA00023136"/>
    </source>
</evidence>
<keyword evidence="17" id="KW-0479">Metal-binding</keyword>
<dbReference type="GO" id="GO:0005930">
    <property type="term" value="C:axoneme"/>
    <property type="evidence" value="ECO:0007669"/>
    <property type="project" value="UniProtKB-SubCell"/>
</dbReference>
<keyword evidence="8" id="KW-0519">Myristate</keyword>
<feature type="binding site" evidence="16">
    <location>
        <begin position="596"/>
        <end position="603"/>
    </location>
    <ligand>
        <name>GTP</name>
        <dbReference type="ChEBI" id="CHEBI:37565"/>
    </ligand>
</feature>
<evidence type="ECO:0000256" key="10">
    <source>
        <dbReference type="ARBA" id="ARBA00022794"/>
    </source>
</evidence>
<comment type="caution">
    <text evidence="20">The sequence shown here is derived from an EMBL/GenBank/DDBJ whole genome shotgun (WGS) entry which is preliminary data.</text>
</comment>
<dbReference type="GO" id="GO:0016192">
    <property type="term" value="P:vesicle-mediated transport"/>
    <property type="evidence" value="ECO:0007669"/>
    <property type="project" value="UniProtKB-ARBA"/>
</dbReference>
<dbReference type="InterPro" id="IPR027417">
    <property type="entry name" value="P-loop_NTPase"/>
</dbReference>
<accession>A0A8J6HJH5</accession>
<keyword evidence="19" id="KW-0812">Transmembrane</keyword>
<dbReference type="PROSITE" id="PS51417">
    <property type="entry name" value="ARF"/>
    <property type="match status" value="1"/>
</dbReference>
<dbReference type="CDD" id="cd04157">
    <property type="entry name" value="Arl6"/>
    <property type="match status" value="1"/>
</dbReference>
<dbReference type="GO" id="GO:0051649">
    <property type="term" value="P:establishment of localization in cell"/>
    <property type="evidence" value="ECO:0007669"/>
    <property type="project" value="UniProtKB-ARBA"/>
</dbReference>
<comment type="subcellular location">
    <subcellularLocation>
        <location evidence="3">Cell projection</location>
        <location evidence="3">Cilium membrane</location>
        <topology evidence="3">Peripheral membrane protein</topology>
        <orientation evidence="3">Cytoplasmic side</orientation>
    </subcellularLocation>
    <subcellularLocation>
        <location evidence="2">Cytoplasm</location>
        <location evidence="2">Cytoskeleton</location>
        <location evidence="2">Cilium axoneme</location>
    </subcellularLocation>
    <subcellularLocation>
        <location evidence="1">Cytoplasm</location>
        <location evidence="1">Cytoskeleton</location>
        <location evidence="1">Cilium basal body</location>
    </subcellularLocation>
</comment>
<dbReference type="NCBIfam" id="TIGR00231">
    <property type="entry name" value="small_GTP"/>
    <property type="match status" value="1"/>
</dbReference>
<dbReference type="SMART" id="SM00177">
    <property type="entry name" value="ARF"/>
    <property type="match status" value="1"/>
</dbReference>
<comment type="similarity">
    <text evidence="4">Belongs to the small GTPase superfamily. Arf family.</text>
</comment>
<keyword evidence="12 19" id="KW-0472">Membrane</keyword>
<dbReference type="SUPFAM" id="SSF50494">
    <property type="entry name" value="Trypsin-like serine proteases"/>
    <property type="match status" value="2"/>
</dbReference>
<dbReference type="GO" id="GO:0030030">
    <property type="term" value="P:cell projection organization"/>
    <property type="evidence" value="ECO:0007669"/>
    <property type="project" value="UniProtKB-KW"/>
</dbReference>
<evidence type="ECO:0000256" key="16">
    <source>
        <dbReference type="PIRSR" id="PIRSR606689-1"/>
    </source>
</evidence>
<dbReference type="SMART" id="SM00178">
    <property type="entry name" value="SAR"/>
    <property type="match status" value="1"/>
</dbReference>
<dbReference type="FunFam" id="3.40.50.300:FF:000457">
    <property type="entry name" value="ADP-ribosylation factor-like protein 6"/>
    <property type="match status" value="1"/>
</dbReference>
<feature type="binding site" evidence="16">
    <location>
        <begin position="702"/>
        <end position="705"/>
    </location>
    <ligand>
        <name>GTP</name>
        <dbReference type="ChEBI" id="CHEBI:37565"/>
    </ligand>
</feature>
<keyword evidence="14" id="KW-0966">Cell projection</keyword>
<gene>
    <name evidence="20" type="ORF">GEV33_006988</name>
</gene>
<evidence type="ECO:0000256" key="3">
    <source>
        <dbReference type="ARBA" id="ARBA00004522"/>
    </source>
</evidence>
<keyword evidence="7" id="KW-0963">Cytoplasm</keyword>
<evidence type="ECO:0000256" key="6">
    <source>
        <dbReference type="ARBA" id="ARBA00022475"/>
    </source>
</evidence>
<keyword evidence="15" id="KW-0449">Lipoprotein</keyword>
<dbReference type="GO" id="GO:0046872">
    <property type="term" value="F:metal ion binding"/>
    <property type="evidence" value="ECO:0007669"/>
    <property type="project" value="UniProtKB-KW"/>
</dbReference>
<evidence type="ECO:0000256" key="14">
    <source>
        <dbReference type="ARBA" id="ARBA00023273"/>
    </source>
</evidence>
<dbReference type="InterPro" id="IPR006689">
    <property type="entry name" value="Small_GTPase_ARF/SAR"/>
</dbReference>
<sequence length="1526" mass="170296">MQKSAAIPGGEVSSHSYFPWKERVNATTVTPTTTEFDIYAVISRKPKSTAPTVKAREMAEKELEWDWEYDEGQILKREVSSLCFEERLRLSSVAALVENLYRDDPTEQAFKCPVVVVARNWVLTTEECVGRDEWKNVSVRINSNYWSKGGFLRRVKRVSRFAKLVALGLERDSATDDCFRPIKTQPKSNSTEGRVLFWDGKITRPLKDRTKYGKLKKTNVKLLSRVRFEGCAGEAGAPLLDPNRNLVGFQVSKSCKEKSTATSRKQNCVVAVRDKTENILVSLTRPKHHGKTREYSNWYCIFMGLILILLIAVPFLIAMIIVYVMYGAMGSRSIDCWRMCDNLKVFTRAPLVVTVNATETNATSTTPISTTTKKKRKRAVWGPRASVAALLENLYVDEETEQIFKCPAALLADGWALTVSGCIQTEISIRVGSDYWSKDGTVKKVDKIVHSDDNKLVLLQFEGTGFDGAGIGRVWSNKEVRLFKWDGGREVPLSKRRKYDELTGVNVGTYVKCNGNDQCGSTMVAPMIDEDNYLVGFHVGTTCDARGSSGYYVDVNSYKEWIYGVLIGSSVLSNDTDKFAYFLGVRKKEVNVLVVGLNNSGKSTVVNHFKHEEERAAEIVPTVGFTVERFQNQNLAFTAFDMSGHGRYRDLWEHYYKDCHGVIFVVDSSDRLRLVVVKEELDLLLQHPDICNRKIPILFFSNKMDCKDALSSVKIAAGLGLDKIMDKPWHIAASNALTGEGLQEGVEWLTQQIRDLRKTNRITATRLKIWGGVRAHTEGVAAAFRLVASVFEMFLKLIKSWAADRGRLIRAEDGAPKRRAGARRRSLLHNSALVREPPARSRRRFADDAGRRDAHSTDTRSRGPPTTVPKANEEGLGPPFPPLCVRIFVPKTENSPFVVSPILESGSDLADDDSGGGAGVLVCVTLSGVHPRSARPPPGLPPHRPQRTCVSPTAIASLDVSICLLMDYRPRKTADHATRARRPIVPGKTTVDNRVRSAHKSLDDSPFSAIQSYCKNIIAPGRGHMCPRKHKYLGEAKNCTKRRGRRAEHIAGGPVELRYPKRGGRGSGDILEKVKSVGENPAYGASQDSRLPQGKLLAHLCKQAAMDTRSFIGRSWPRLEYPNGMEPKLIKEENGDKDAAPGYVEAPRTRAKGNIFIRIWEIVAVVRAIGGGSRGRRERWHGHILALTKLERDETQSRRRCPSEGRICAEQASGGRQTAIRHVPGADGFDPIWRGAPVNFGQSLDNKNGTAAPPTDLWCGAEIGFSNKWQTIAKASSNTQNDKYNKRNFQIFLPLPLTIRSLHFDLFTITDVHVRRETRHDAARRHDKSIFPWNRRRGDQDQQFPPNYRPCRSKPYGVYRENNLFQSIFSYWNPSIWFLYTYPRTGQRRRENRPYCATRTDAFALGARTFAAAAAAAVTAPDFLSRRTPNIHRVAQQDDNVSRSCRSRGGAAPAIATSPIGHVPAALENVPKRISGDSSDSHALSDRCSDKCTGSHCTHTPRTGGVLAAVYARRLPLIAEKIFSAN</sequence>
<keyword evidence="13" id="KW-0206">Cytoskeleton</keyword>